<dbReference type="GO" id="GO:0051087">
    <property type="term" value="F:protein-folding chaperone binding"/>
    <property type="evidence" value="ECO:0007669"/>
    <property type="project" value="TreeGrafter"/>
</dbReference>
<dbReference type="AlphaFoldDB" id="A0A1F5TG59"/>
<dbReference type="NCBIfam" id="NF001534">
    <property type="entry name" value="PRK00364.2-5"/>
    <property type="match status" value="1"/>
</dbReference>
<dbReference type="InterPro" id="IPR037124">
    <property type="entry name" value="Chaperonin_GroES_sf"/>
</dbReference>
<sequence length="94" mass="10267">MLKPLGDHIIVKASSKEEKTKSGIFLPDTSKEKPEQGEIIAVGPGKILENGLRALMSVKVGDKVLFTKYSPNEIKIDGNEYLVLTESDVLALIE</sequence>
<proteinExistence type="inferred from homology"/>
<evidence type="ECO:0000313" key="6">
    <source>
        <dbReference type="Proteomes" id="UP000178656"/>
    </source>
</evidence>
<dbReference type="NCBIfam" id="NF001531">
    <property type="entry name" value="PRK00364.2-2"/>
    <property type="match status" value="1"/>
</dbReference>
<evidence type="ECO:0000256" key="2">
    <source>
        <dbReference type="ARBA" id="ARBA00023186"/>
    </source>
</evidence>
<dbReference type="GO" id="GO:0046872">
    <property type="term" value="F:metal ion binding"/>
    <property type="evidence" value="ECO:0007669"/>
    <property type="project" value="TreeGrafter"/>
</dbReference>
<dbReference type="SUPFAM" id="SSF50129">
    <property type="entry name" value="GroES-like"/>
    <property type="match status" value="1"/>
</dbReference>
<dbReference type="Pfam" id="PF00166">
    <property type="entry name" value="Cpn10"/>
    <property type="match status" value="1"/>
</dbReference>
<dbReference type="InterPro" id="IPR011032">
    <property type="entry name" value="GroES-like_sf"/>
</dbReference>
<dbReference type="PANTHER" id="PTHR10772">
    <property type="entry name" value="10 KDA HEAT SHOCK PROTEIN"/>
    <property type="match status" value="1"/>
</dbReference>
<evidence type="ECO:0000256" key="1">
    <source>
        <dbReference type="ARBA" id="ARBA00006975"/>
    </source>
</evidence>
<comment type="function">
    <text evidence="3 4">Together with the chaperonin GroEL, plays an essential role in assisting protein folding. The GroEL-GroES system forms a nano-cage that allows encapsulation of the non-native substrate proteins and provides a physical environment optimized to promote and accelerate protein folding. GroES binds to the apical surface of the GroEL ring, thereby capping the opening of the GroEL channel.</text>
</comment>
<dbReference type="NCBIfam" id="NF001533">
    <property type="entry name" value="PRK00364.2-4"/>
    <property type="match status" value="1"/>
</dbReference>
<comment type="caution">
    <text evidence="5">The sequence shown here is derived from an EMBL/GenBank/DDBJ whole genome shotgun (WGS) entry which is preliminary data.</text>
</comment>
<keyword evidence="2 3" id="KW-0143">Chaperone</keyword>
<dbReference type="HAMAP" id="MF_00580">
    <property type="entry name" value="CH10"/>
    <property type="match status" value="1"/>
</dbReference>
<organism evidence="5 6">
    <name type="scientific">Candidatus Falkowbacteria bacterium RIFOXYC2_FULL_48_21</name>
    <dbReference type="NCBI Taxonomy" id="1798005"/>
    <lineage>
        <taxon>Bacteria</taxon>
        <taxon>Candidatus Falkowiibacteriota</taxon>
    </lineage>
</organism>
<dbReference type="InterPro" id="IPR020818">
    <property type="entry name" value="Chaperonin_GroES"/>
</dbReference>
<dbReference type="SMART" id="SM00883">
    <property type="entry name" value="Cpn10"/>
    <property type="match status" value="1"/>
</dbReference>
<evidence type="ECO:0000256" key="4">
    <source>
        <dbReference type="RuleBase" id="RU000535"/>
    </source>
</evidence>
<comment type="similarity">
    <text evidence="1 3 4">Belongs to the GroES chaperonin family.</text>
</comment>
<accession>A0A1F5TG59</accession>
<protein>
    <recommendedName>
        <fullName evidence="3">Co-chaperonin GroES</fullName>
    </recommendedName>
    <alternativeName>
        <fullName evidence="3">10 kDa chaperonin</fullName>
    </alternativeName>
    <alternativeName>
        <fullName evidence="3">Chaperonin-10</fullName>
        <shortName evidence="3">Cpn10</shortName>
    </alternativeName>
</protein>
<comment type="subcellular location">
    <subcellularLocation>
        <location evidence="3">Cytoplasm</location>
    </subcellularLocation>
</comment>
<keyword evidence="3" id="KW-0963">Cytoplasm</keyword>
<dbReference type="CDD" id="cd00320">
    <property type="entry name" value="cpn10"/>
    <property type="match status" value="1"/>
</dbReference>
<dbReference type="EMBL" id="MFGM01000012">
    <property type="protein sequence ID" value="OGF37918.1"/>
    <property type="molecule type" value="Genomic_DNA"/>
</dbReference>
<dbReference type="GO" id="GO:0005737">
    <property type="term" value="C:cytoplasm"/>
    <property type="evidence" value="ECO:0007669"/>
    <property type="project" value="UniProtKB-SubCell"/>
</dbReference>
<gene>
    <name evidence="3" type="primary">groES</name>
    <name evidence="3" type="synonym">groS</name>
    <name evidence="5" type="ORF">A2482_01770</name>
</gene>
<dbReference type="GO" id="GO:0005524">
    <property type="term" value="F:ATP binding"/>
    <property type="evidence" value="ECO:0007669"/>
    <property type="project" value="InterPro"/>
</dbReference>
<evidence type="ECO:0000256" key="3">
    <source>
        <dbReference type="HAMAP-Rule" id="MF_00580"/>
    </source>
</evidence>
<evidence type="ECO:0000313" key="5">
    <source>
        <dbReference type="EMBL" id="OGF37918.1"/>
    </source>
</evidence>
<dbReference type="Gene3D" id="2.30.33.40">
    <property type="entry name" value="GroES chaperonin"/>
    <property type="match status" value="1"/>
</dbReference>
<dbReference type="GO" id="GO:0044183">
    <property type="term" value="F:protein folding chaperone"/>
    <property type="evidence" value="ECO:0007669"/>
    <property type="project" value="InterPro"/>
</dbReference>
<dbReference type="FunFam" id="2.30.33.40:FF:000001">
    <property type="entry name" value="10 kDa chaperonin"/>
    <property type="match status" value="1"/>
</dbReference>
<dbReference type="PANTHER" id="PTHR10772:SF58">
    <property type="entry name" value="CO-CHAPERONIN GROES"/>
    <property type="match status" value="1"/>
</dbReference>
<reference evidence="5 6" key="1">
    <citation type="journal article" date="2016" name="Nat. Commun.">
        <title>Thousands of microbial genomes shed light on interconnected biogeochemical processes in an aquifer system.</title>
        <authorList>
            <person name="Anantharaman K."/>
            <person name="Brown C.T."/>
            <person name="Hug L.A."/>
            <person name="Sharon I."/>
            <person name="Castelle C.J."/>
            <person name="Probst A.J."/>
            <person name="Thomas B.C."/>
            <person name="Singh A."/>
            <person name="Wilkins M.J."/>
            <person name="Karaoz U."/>
            <person name="Brodie E.L."/>
            <person name="Williams K.H."/>
            <person name="Hubbard S.S."/>
            <person name="Banfield J.F."/>
        </authorList>
    </citation>
    <scope>NUCLEOTIDE SEQUENCE [LARGE SCALE GENOMIC DNA]</scope>
</reference>
<comment type="subunit">
    <text evidence="3">Heptamer of 7 subunits arranged in a ring. Interacts with the chaperonin GroEL.</text>
</comment>
<dbReference type="Proteomes" id="UP000178656">
    <property type="component" value="Unassembled WGS sequence"/>
</dbReference>
<dbReference type="PRINTS" id="PR00297">
    <property type="entry name" value="CHAPERONIN10"/>
</dbReference>
<dbReference type="GO" id="GO:0051082">
    <property type="term" value="F:unfolded protein binding"/>
    <property type="evidence" value="ECO:0007669"/>
    <property type="project" value="TreeGrafter"/>
</dbReference>
<name>A0A1F5TG59_9BACT</name>